<feature type="non-terminal residue" evidence="2">
    <location>
        <position position="1"/>
    </location>
</feature>
<evidence type="ECO:0000256" key="1">
    <source>
        <dbReference type="SAM" id="MobiDB-lite"/>
    </source>
</evidence>
<gene>
    <name evidence="2" type="ORF">Godav_020958</name>
</gene>
<keyword evidence="3" id="KW-1185">Reference proteome</keyword>
<accession>A0A7J8R4Z3</accession>
<proteinExistence type="predicted"/>
<feature type="compositionally biased region" description="Basic and acidic residues" evidence="1">
    <location>
        <begin position="146"/>
        <end position="157"/>
    </location>
</feature>
<evidence type="ECO:0008006" key="4">
    <source>
        <dbReference type="Google" id="ProtNLM"/>
    </source>
</evidence>
<evidence type="ECO:0000313" key="2">
    <source>
        <dbReference type="EMBL" id="MBA0608775.1"/>
    </source>
</evidence>
<evidence type="ECO:0000313" key="3">
    <source>
        <dbReference type="Proteomes" id="UP000593561"/>
    </source>
</evidence>
<reference evidence="2 3" key="1">
    <citation type="journal article" date="2019" name="Genome Biol. Evol.">
        <title>Insights into the evolution of the New World diploid cottons (Gossypium, subgenus Houzingenia) based on genome sequencing.</title>
        <authorList>
            <person name="Grover C.E."/>
            <person name="Arick M.A. 2nd"/>
            <person name="Thrash A."/>
            <person name="Conover J.L."/>
            <person name="Sanders W.S."/>
            <person name="Peterson D.G."/>
            <person name="Frelichowski J.E."/>
            <person name="Scheffler J.A."/>
            <person name="Scheffler B.E."/>
            <person name="Wendel J.F."/>
        </authorList>
    </citation>
    <scope>NUCLEOTIDE SEQUENCE [LARGE SCALE GENOMIC DNA]</scope>
    <source>
        <strain evidence="2">27</strain>
        <tissue evidence="2">Leaf</tissue>
    </source>
</reference>
<protein>
    <recommendedName>
        <fullName evidence="4">DUF4283 domain-containing protein</fullName>
    </recommendedName>
</protein>
<dbReference type="EMBL" id="JABFAC010000003">
    <property type="protein sequence ID" value="MBA0608775.1"/>
    <property type="molecule type" value="Genomic_DNA"/>
</dbReference>
<comment type="caution">
    <text evidence="2">The sequence shown here is derived from an EMBL/GenBank/DDBJ whole genome shotgun (WGS) entry which is preliminary data.</text>
</comment>
<dbReference type="AlphaFoldDB" id="A0A7J8R4Z3"/>
<organism evidence="2 3">
    <name type="scientific">Gossypium davidsonii</name>
    <name type="common">Davidson's cotton</name>
    <name type="synonym">Gossypium klotzschianum subsp. davidsonii</name>
    <dbReference type="NCBI Taxonomy" id="34287"/>
    <lineage>
        <taxon>Eukaryota</taxon>
        <taxon>Viridiplantae</taxon>
        <taxon>Streptophyta</taxon>
        <taxon>Embryophyta</taxon>
        <taxon>Tracheophyta</taxon>
        <taxon>Spermatophyta</taxon>
        <taxon>Magnoliopsida</taxon>
        <taxon>eudicotyledons</taxon>
        <taxon>Gunneridae</taxon>
        <taxon>Pentapetalae</taxon>
        <taxon>rosids</taxon>
        <taxon>malvids</taxon>
        <taxon>Malvales</taxon>
        <taxon>Malvaceae</taxon>
        <taxon>Malvoideae</taxon>
        <taxon>Gossypium</taxon>
    </lineage>
</organism>
<dbReference type="Proteomes" id="UP000593561">
    <property type="component" value="Unassembled WGS sequence"/>
</dbReference>
<sequence length="157" mass="17798">MVVWIRLPRLSEGLYEQYLLKVISGAIEPIYKIDDNIDSSTRRRFVKLVVFCDLENLYSQKHMPIKIWNKIVDGGKAGSTVVKDGGHNRRRVEGMVETVDAMKLENIGDLKGEILRIEVDNNVMKMELIKRKGESSMGQVSNSFDDGSRMGHKGTDV</sequence>
<feature type="region of interest" description="Disordered" evidence="1">
    <location>
        <begin position="137"/>
        <end position="157"/>
    </location>
</feature>
<name>A0A7J8R4Z3_GOSDV</name>